<reference evidence="1" key="2">
    <citation type="submission" date="2020-11" db="EMBL/GenBank/DDBJ databases">
        <authorList>
            <person name="McCartney M.A."/>
            <person name="Auch B."/>
            <person name="Kono T."/>
            <person name="Mallez S."/>
            <person name="Becker A."/>
            <person name="Gohl D.M."/>
            <person name="Silverstein K.A.T."/>
            <person name="Koren S."/>
            <person name="Bechman K.B."/>
            <person name="Herman A."/>
            <person name="Abrahante J.E."/>
            <person name="Garbe J."/>
        </authorList>
    </citation>
    <scope>NUCLEOTIDE SEQUENCE</scope>
    <source>
        <strain evidence="1">Duluth1</strain>
        <tissue evidence="1">Whole animal</tissue>
    </source>
</reference>
<proteinExistence type="predicted"/>
<sequence>MMANQVVVVVLEKLQADLPITLTLNIWACFDVGMYHPQYVDLLRFWYVSPSISGPASMYVCITLNMWTCFDVGMYHPQYLGLLRCWYESSSIDGPASM</sequence>
<keyword evidence="2" id="KW-1185">Reference proteome</keyword>
<reference evidence="1" key="1">
    <citation type="journal article" date="2019" name="bioRxiv">
        <title>The Genome of the Zebra Mussel, Dreissena polymorpha: A Resource for Invasive Species Research.</title>
        <authorList>
            <person name="McCartney M.A."/>
            <person name="Auch B."/>
            <person name="Kono T."/>
            <person name="Mallez S."/>
            <person name="Zhang Y."/>
            <person name="Obille A."/>
            <person name="Becker A."/>
            <person name="Abrahante J.E."/>
            <person name="Garbe J."/>
            <person name="Badalamenti J.P."/>
            <person name="Herman A."/>
            <person name="Mangelson H."/>
            <person name="Liachko I."/>
            <person name="Sullivan S."/>
            <person name="Sone E.D."/>
            <person name="Koren S."/>
            <person name="Silverstein K.A.T."/>
            <person name="Beckman K.B."/>
            <person name="Gohl D.M."/>
        </authorList>
    </citation>
    <scope>NUCLEOTIDE SEQUENCE</scope>
    <source>
        <strain evidence="1">Duluth1</strain>
        <tissue evidence="1">Whole animal</tissue>
    </source>
</reference>
<comment type="caution">
    <text evidence="1">The sequence shown here is derived from an EMBL/GenBank/DDBJ whole genome shotgun (WGS) entry which is preliminary data.</text>
</comment>
<organism evidence="1 2">
    <name type="scientific">Dreissena polymorpha</name>
    <name type="common">Zebra mussel</name>
    <name type="synonym">Mytilus polymorpha</name>
    <dbReference type="NCBI Taxonomy" id="45954"/>
    <lineage>
        <taxon>Eukaryota</taxon>
        <taxon>Metazoa</taxon>
        <taxon>Spiralia</taxon>
        <taxon>Lophotrochozoa</taxon>
        <taxon>Mollusca</taxon>
        <taxon>Bivalvia</taxon>
        <taxon>Autobranchia</taxon>
        <taxon>Heteroconchia</taxon>
        <taxon>Euheterodonta</taxon>
        <taxon>Imparidentia</taxon>
        <taxon>Neoheterodontei</taxon>
        <taxon>Myida</taxon>
        <taxon>Dreissenoidea</taxon>
        <taxon>Dreissenidae</taxon>
        <taxon>Dreissena</taxon>
    </lineage>
</organism>
<dbReference type="EMBL" id="JAIWYP010000004">
    <property type="protein sequence ID" value="KAH3832359.1"/>
    <property type="molecule type" value="Genomic_DNA"/>
</dbReference>
<protein>
    <submittedName>
        <fullName evidence="1">Uncharacterized protein</fullName>
    </submittedName>
</protein>
<evidence type="ECO:0000313" key="2">
    <source>
        <dbReference type="Proteomes" id="UP000828390"/>
    </source>
</evidence>
<evidence type="ECO:0000313" key="1">
    <source>
        <dbReference type="EMBL" id="KAH3832359.1"/>
    </source>
</evidence>
<dbReference type="AlphaFoldDB" id="A0A9D4K3K9"/>
<accession>A0A9D4K3K9</accession>
<gene>
    <name evidence="1" type="ORF">DPMN_105644</name>
</gene>
<dbReference type="Proteomes" id="UP000828390">
    <property type="component" value="Unassembled WGS sequence"/>
</dbReference>
<name>A0A9D4K3K9_DREPO</name>